<evidence type="ECO:0000256" key="8">
    <source>
        <dbReference type="ARBA" id="ARBA00022840"/>
    </source>
</evidence>
<feature type="region of interest" description="Disordered" evidence="11">
    <location>
        <begin position="421"/>
        <end position="450"/>
    </location>
</feature>
<dbReference type="InterPro" id="IPR001849">
    <property type="entry name" value="PH_domain"/>
</dbReference>
<keyword evidence="7 15" id="KW-0418">Kinase</keyword>
<feature type="compositionally biased region" description="Acidic residues" evidence="11">
    <location>
        <begin position="432"/>
        <end position="442"/>
    </location>
</feature>
<dbReference type="FunFam" id="3.30.200.20:FF:000628">
    <property type="entry name" value="AGC family protein kinase"/>
    <property type="match status" value="1"/>
</dbReference>
<dbReference type="InterPro" id="IPR000719">
    <property type="entry name" value="Prot_kinase_dom"/>
</dbReference>
<dbReference type="InterPro" id="IPR011009">
    <property type="entry name" value="Kinase-like_dom_sf"/>
</dbReference>
<dbReference type="RefSeq" id="XP_068349142.1">
    <property type="nucleotide sequence ID" value="XM_068495278.1"/>
</dbReference>
<evidence type="ECO:0000256" key="10">
    <source>
        <dbReference type="RuleBase" id="RU000304"/>
    </source>
</evidence>
<dbReference type="Gene3D" id="3.30.200.20">
    <property type="entry name" value="Phosphorylase Kinase, domain 1"/>
    <property type="match status" value="1"/>
</dbReference>
<evidence type="ECO:0000313" key="16">
    <source>
        <dbReference type="Proteomes" id="UP000179807"/>
    </source>
</evidence>
<dbReference type="VEuPathDB" id="TrichDB:TRFO_10174"/>
<dbReference type="AlphaFoldDB" id="A0A1J4JEX9"/>
<dbReference type="EC" id="2.7.11.1" evidence="2"/>
<keyword evidence="5" id="KW-0808">Transferase</keyword>
<evidence type="ECO:0000256" key="6">
    <source>
        <dbReference type="ARBA" id="ARBA00022741"/>
    </source>
</evidence>
<evidence type="ECO:0000256" key="2">
    <source>
        <dbReference type="ARBA" id="ARBA00012513"/>
    </source>
</evidence>
<dbReference type="Pfam" id="PF00433">
    <property type="entry name" value="Pkinase_C"/>
    <property type="match status" value="1"/>
</dbReference>
<dbReference type="InterPro" id="IPR000961">
    <property type="entry name" value="AGC-kinase_C"/>
</dbReference>
<dbReference type="InterPro" id="IPR017892">
    <property type="entry name" value="Pkinase_C"/>
</dbReference>
<sequence length="450" mass="51405">MSSMERVILKEVLRKKGSKFGFWRKRFVHLTTTHLIVYKGENTSEVERKIEIVPTAVVECLDGEKPPRFVLHVEGQRPITLGHDNPDIIINWVNEIRNITLQTPDVSMDNFDIISVLGRGFYGKVMLVKKKNTDQYFAIKTVHKNRLVKANKVHTIFTERNVLMKARHPFIVNLQFAFQTESKVYLGLEYASGGELFYHLQNRQTIPIDEVRLYIAELSLAINYLHVLRVIYRDLKPENILLDSQGHVKLTDFGLAKTLTDFSNQTGTFCGTSEYIAPEIISRKPYGPEIDWWAVGILTYELLYGQTPFFNQNKAKMFQSIRSDRPRFPRKVEQSTVDFISMLLEKDPANRATFEKIKVHPFFNGMAFEDVLAKKYKPAFVPPSNGVVGNFDTEFTMENPLDSLATPTPTAANAFDGFSYVASPNEMKPDGESTDEGDEEEISILNPTSM</sequence>
<dbReference type="SUPFAM" id="SSF50729">
    <property type="entry name" value="PH domain-like"/>
    <property type="match status" value="1"/>
</dbReference>
<evidence type="ECO:0000256" key="7">
    <source>
        <dbReference type="ARBA" id="ARBA00022777"/>
    </source>
</evidence>
<dbReference type="PROSITE" id="PS00107">
    <property type="entry name" value="PROTEIN_KINASE_ATP"/>
    <property type="match status" value="1"/>
</dbReference>
<dbReference type="CDD" id="cd05123">
    <property type="entry name" value="STKc_AGC"/>
    <property type="match status" value="1"/>
</dbReference>
<dbReference type="GO" id="GO:0005524">
    <property type="term" value="F:ATP binding"/>
    <property type="evidence" value="ECO:0007669"/>
    <property type="project" value="UniProtKB-UniRule"/>
</dbReference>
<feature type="domain" description="Protein kinase" evidence="13">
    <location>
        <begin position="111"/>
        <end position="363"/>
    </location>
</feature>
<dbReference type="InterPro" id="IPR017441">
    <property type="entry name" value="Protein_kinase_ATP_BS"/>
</dbReference>
<dbReference type="GeneID" id="94829982"/>
<dbReference type="Proteomes" id="UP000179807">
    <property type="component" value="Unassembled WGS sequence"/>
</dbReference>
<dbReference type="PROSITE" id="PS50011">
    <property type="entry name" value="PROTEIN_KINASE_DOM"/>
    <property type="match status" value="1"/>
</dbReference>
<dbReference type="Pfam" id="PF00069">
    <property type="entry name" value="Pkinase"/>
    <property type="match status" value="1"/>
</dbReference>
<dbReference type="InterPro" id="IPR008271">
    <property type="entry name" value="Ser/Thr_kinase_AS"/>
</dbReference>
<gene>
    <name evidence="15" type="ORF">TRFO_10174</name>
</gene>
<organism evidence="15 16">
    <name type="scientific">Tritrichomonas foetus</name>
    <dbReference type="NCBI Taxonomy" id="1144522"/>
    <lineage>
        <taxon>Eukaryota</taxon>
        <taxon>Metamonada</taxon>
        <taxon>Parabasalia</taxon>
        <taxon>Tritrichomonadida</taxon>
        <taxon>Tritrichomonadidae</taxon>
        <taxon>Tritrichomonas</taxon>
    </lineage>
</organism>
<evidence type="ECO:0000256" key="11">
    <source>
        <dbReference type="SAM" id="MobiDB-lite"/>
    </source>
</evidence>
<keyword evidence="4" id="KW-0597">Phosphoprotein</keyword>
<evidence type="ECO:0000256" key="1">
    <source>
        <dbReference type="ARBA" id="ARBA00006935"/>
    </source>
</evidence>
<dbReference type="SUPFAM" id="SSF56112">
    <property type="entry name" value="Protein kinase-like (PK-like)"/>
    <property type="match status" value="1"/>
</dbReference>
<evidence type="ECO:0000256" key="3">
    <source>
        <dbReference type="ARBA" id="ARBA00022527"/>
    </source>
</evidence>
<dbReference type="Pfam" id="PF00169">
    <property type="entry name" value="PH"/>
    <property type="match status" value="1"/>
</dbReference>
<reference evidence="15" key="1">
    <citation type="submission" date="2016-10" db="EMBL/GenBank/DDBJ databases">
        <authorList>
            <person name="Benchimol M."/>
            <person name="Almeida L.G."/>
            <person name="Vasconcelos A.T."/>
            <person name="Perreira-Neves A."/>
            <person name="Rosa I.A."/>
            <person name="Tasca T."/>
            <person name="Bogo M.R."/>
            <person name="de Souza W."/>
        </authorList>
    </citation>
    <scope>NUCLEOTIDE SEQUENCE [LARGE SCALE GENOMIC DNA]</scope>
    <source>
        <strain evidence="15">K</strain>
    </source>
</reference>
<keyword evidence="8 9" id="KW-0067">ATP-binding</keyword>
<dbReference type="PROSITE" id="PS50003">
    <property type="entry name" value="PH_DOMAIN"/>
    <property type="match status" value="1"/>
</dbReference>
<evidence type="ECO:0000259" key="14">
    <source>
        <dbReference type="PROSITE" id="PS51285"/>
    </source>
</evidence>
<evidence type="ECO:0000259" key="12">
    <source>
        <dbReference type="PROSITE" id="PS50003"/>
    </source>
</evidence>
<dbReference type="SMART" id="SM00220">
    <property type="entry name" value="S_TKc"/>
    <property type="match status" value="1"/>
</dbReference>
<feature type="domain" description="PH" evidence="12">
    <location>
        <begin position="6"/>
        <end position="101"/>
    </location>
</feature>
<dbReference type="Gene3D" id="2.30.29.30">
    <property type="entry name" value="Pleckstrin-homology domain (PH domain)/Phosphotyrosine-binding domain (PTB)"/>
    <property type="match status" value="1"/>
</dbReference>
<proteinExistence type="inferred from homology"/>
<comment type="similarity">
    <text evidence="1">Belongs to the protein kinase superfamily. AGC Ser/Thr protein kinase family. RAC subfamily.</text>
</comment>
<evidence type="ECO:0000256" key="9">
    <source>
        <dbReference type="PROSITE-ProRule" id="PRU10141"/>
    </source>
</evidence>
<keyword evidence="16" id="KW-1185">Reference proteome</keyword>
<dbReference type="FunFam" id="1.10.510.10:FF:000008">
    <property type="entry name" value="Non-specific serine/threonine protein kinase"/>
    <property type="match status" value="1"/>
</dbReference>
<dbReference type="OrthoDB" id="63267at2759"/>
<accession>A0A1J4JEX9</accession>
<protein>
    <recommendedName>
        <fullName evidence="2">non-specific serine/threonine protein kinase</fullName>
        <ecNumber evidence="2">2.7.11.1</ecNumber>
    </recommendedName>
</protein>
<feature type="binding site" evidence="9">
    <location>
        <position position="140"/>
    </location>
    <ligand>
        <name>ATP</name>
        <dbReference type="ChEBI" id="CHEBI:30616"/>
    </ligand>
</feature>
<name>A0A1J4JEX9_9EUKA</name>
<dbReference type="CDD" id="cd00821">
    <property type="entry name" value="PH"/>
    <property type="match status" value="1"/>
</dbReference>
<evidence type="ECO:0000256" key="4">
    <source>
        <dbReference type="ARBA" id="ARBA00022553"/>
    </source>
</evidence>
<dbReference type="PANTHER" id="PTHR24351">
    <property type="entry name" value="RIBOSOMAL PROTEIN S6 KINASE"/>
    <property type="match status" value="1"/>
</dbReference>
<comment type="caution">
    <text evidence="15">The sequence shown here is derived from an EMBL/GenBank/DDBJ whole genome shotgun (WGS) entry which is preliminary data.</text>
</comment>
<dbReference type="PROSITE" id="PS00108">
    <property type="entry name" value="PROTEIN_KINASE_ST"/>
    <property type="match status" value="1"/>
</dbReference>
<dbReference type="PROSITE" id="PS51285">
    <property type="entry name" value="AGC_KINASE_CTER"/>
    <property type="match status" value="1"/>
</dbReference>
<dbReference type="InterPro" id="IPR045270">
    <property type="entry name" value="STKc_AGC"/>
</dbReference>
<feature type="domain" description="AGC-kinase C-terminal" evidence="14">
    <location>
        <begin position="364"/>
        <end position="430"/>
    </location>
</feature>
<dbReference type="SMART" id="SM00233">
    <property type="entry name" value="PH"/>
    <property type="match status" value="1"/>
</dbReference>
<evidence type="ECO:0000256" key="5">
    <source>
        <dbReference type="ARBA" id="ARBA00022679"/>
    </source>
</evidence>
<dbReference type="EMBL" id="MLAK01001204">
    <property type="protein sequence ID" value="OHS96005.1"/>
    <property type="molecule type" value="Genomic_DNA"/>
</dbReference>
<keyword evidence="3 10" id="KW-0723">Serine/threonine-protein kinase</keyword>
<dbReference type="GO" id="GO:0004674">
    <property type="term" value="F:protein serine/threonine kinase activity"/>
    <property type="evidence" value="ECO:0007669"/>
    <property type="project" value="UniProtKB-KW"/>
</dbReference>
<dbReference type="FunFam" id="2.30.29.30:FF:000350">
    <property type="entry name" value="AGC family protein kinase"/>
    <property type="match status" value="1"/>
</dbReference>
<evidence type="ECO:0000259" key="13">
    <source>
        <dbReference type="PROSITE" id="PS50011"/>
    </source>
</evidence>
<dbReference type="InterPro" id="IPR011993">
    <property type="entry name" value="PH-like_dom_sf"/>
</dbReference>
<dbReference type="SMART" id="SM00133">
    <property type="entry name" value="S_TK_X"/>
    <property type="match status" value="1"/>
</dbReference>
<evidence type="ECO:0000313" key="15">
    <source>
        <dbReference type="EMBL" id="OHS96005.1"/>
    </source>
</evidence>
<dbReference type="Gene3D" id="1.10.510.10">
    <property type="entry name" value="Transferase(Phosphotransferase) domain 1"/>
    <property type="match status" value="1"/>
</dbReference>
<keyword evidence="6 9" id="KW-0547">Nucleotide-binding</keyword>